<evidence type="ECO:0000313" key="4">
    <source>
        <dbReference type="EMBL" id="KAG2442189.1"/>
    </source>
</evidence>
<comment type="caution">
    <text evidence="4">The sequence shown here is derived from an EMBL/GenBank/DDBJ whole genome shotgun (WGS) entry which is preliminary data.</text>
</comment>
<sequence length="331" mass="34243">MDASIIARAVLFLTVCPASPQLPFSLEPAVASPAGDGTYCFKLRVQFNVNAACANRSTRVSATVNGQPTKVGPALDRPKQGPAGAAVLRLTQLGLGPGDDGAEVCIGLRPNRRDSPGCTTLQALCVTPAGQPPGTCSAALFDSSGGCCSKSDVGGGSAAPSPSPTPTPTPSPSPSPSPPPPPPSPPPPPMRYCRSCISINFTLQADRPDWLSDEDVAKAMELYNSPDFCSKFINDVSSQMNALMRSSNIVSLYPHGYDVMSLFGQGKARLDWLPAITGAQLPGSPCHPIFRAYNVTIYDNASDCAPYAVTVSCPPGDPPSPPPPTPAVVAP</sequence>
<keyword evidence="2" id="KW-0732">Signal</keyword>
<dbReference type="AlphaFoldDB" id="A0A835TKG7"/>
<proteinExistence type="predicted"/>
<evidence type="ECO:0000256" key="2">
    <source>
        <dbReference type="SAM" id="SignalP"/>
    </source>
</evidence>
<organism evidence="4 5">
    <name type="scientific">Chlamydomonas schloesseri</name>
    <dbReference type="NCBI Taxonomy" id="2026947"/>
    <lineage>
        <taxon>Eukaryota</taxon>
        <taxon>Viridiplantae</taxon>
        <taxon>Chlorophyta</taxon>
        <taxon>core chlorophytes</taxon>
        <taxon>Chlorophyceae</taxon>
        <taxon>CS clade</taxon>
        <taxon>Chlamydomonadales</taxon>
        <taxon>Chlamydomonadaceae</taxon>
        <taxon>Chlamydomonas</taxon>
    </lineage>
</organism>
<dbReference type="EMBL" id="JAEHOD010000033">
    <property type="protein sequence ID" value="KAG2442189.1"/>
    <property type="molecule type" value="Genomic_DNA"/>
</dbReference>
<dbReference type="PANTHER" id="PTHR48148:SF3">
    <property type="entry name" value="KERATINOCYTE PROLINE-RICH PROTEIN"/>
    <property type="match status" value="1"/>
</dbReference>
<dbReference type="Proteomes" id="UP000613740">
    <property type="component" value="Unassembled WGS sequence"/>
</dbReference>
<feature type="region of interest" description="Disordered" evidence="1">
    <location>
        <begin position="152"/>
        <end position="189"/>
    </location>
</feature>
<reference evidence="4" key="1">
    <citation type="journal article" date="2020" name="bioRxiv">
        <title>Comparative genomics of Chlamydomonas.</title>
        <authorList>
            <person name="Craig R.J."/>
            <person name="Hasan A.R."/>
            <person name="Ness R.W."/>
            <person name="Keightley P.D."/>
        </authorList>
    </citation>
    <scope>NUCLEOTIDE SEQUENCE</scope>
    <source>
        <strain evidence="4">CCAP 11/173</strain>
    </source>
</reference>
<keyword evidence="5" id="KW-1185">Reference proteome</keyword>
<evidence type="ECO:0000313" key="5">
    <source>
        <dbReference type="Proteomes" id="UP000613740"/>
    </source>
</evidence>
<accession>A0A835TKG7</accession>
<dbReference type="InterPro" id="IPR024616">
    <property type="entry name" value="Pherophorin"/>
</dbReference>
<dbReference type="PANTHER" id="PTHR48148">
    <property type="entry name" value="KERATINOCYTE PROLINE-RICH PROTEIN"/>
    <property type="match status" value="1"/>
</dbReference>
<name>A0A835TKG7_9CHLO</name>
<protein>
    <recommendedName>
        <fullName evidence="3">Pherophorin domain-containing protein</fullName>
    </recommendedName>
</protein>
<dbReference type="Pfam" id="PF12499">
    <property type="entry name" value="DUF3707"/>
    <property type="match status" value="1"/>
</dbReference>
<gene>
    <name evidence="4" type="ORF">HYH02_009677</name>
</gene>
<evidence type="ECO:0000259" key="3">
    <source>
        <dbReference type="Pfam" id="PF12499"/>
    </source>
</evidence>
<feature type="domain" description="Pherophorin" evidence="3">
    <location>
        <begin position="18"/>
        <end position="148"/>
    </location>
</feature>
<feature type="compositionally biased region" description="Pro residues" evidence="1">
    <location>
        <begin position="161"/>
        <end position="189"/>
    </location>
</feature>
<feature type="chain" id="PRO_5032936589" description="Pherophorin domain-containing protein" evidence="2">
    <location>
        <begin position="21"/>
        <end position="331"/>
    </location>
</feature>
<evidence type="ECO:0000256" key="1">
    <source>
        <dbReference type="SAM" id="MobiDB-lite"/>
    </source>
</evidence>
<feature type="signal peptide" evidence="2">
    <location>
        <begin position="1"/>
        <end position="20"/>
    </location>
</feature>
<dbReference type="PRINTS" id="PR01217">
    <property type="entry name" value="PRICHEXTENSN"/>
</dbReference>